<dbReference type="InterPro" id="IPR001820">
    <property type="entry name" value="TIMP"/>
</dbReference>
<dbReference type="InterPro" id="IPR001134">
    <property type="entry name" value="Netrin_domain"/>
</dbReference>
<protein>
    <recommendedName>
        <fullName evidence="4">Metalloproteinase inhibitor 2</fullName>
    </recommendedName>
    <alternativeName>
        <fullName evidence="10">Tissue inhibitor of metalloproteinases 2</fullName>
    </alternativeName>
</protein>
<feature type="disulfide bond" evidence="11">
    <location>
        <begin position="232"/>
        <end position="237"/>
    </location>
</feature>
<dbReference type="Ensembl" id="ENSSSCT00060083244.1">
    <property type="protein sequence ID" value="ENSSSCP00060036081.1"/>
    <property type="gene ID" value="ENSSSCG00060060979.1"/>
</dbReference>
<evidence type="ECO:0000256" key="1">
    <source>
        <dbReference type="ARBA" id="ARBA00004613"/>
    </source>
</evidence>
<evidence type="ECO:0000256" key="6">
    <source>
        <dbReference type="ARBA" id="ARBA00022608"/>
    </source>
</evidence>
<dbReference type="InterPro" id="IPR008993">
    <property type="entry name" value="TIMP-like_OB-fold"/>
</dbReference>
<sequence>PRDWDCRAVSSLICFPSDRSVHIGEKEEKPRRTQACPQQRAWFKPGRPQQPPSGPCQQRVLASLPVPRPLHLSGWVRPCPGWDIPPLASHPLLPPLLPSARPASLGPSSLPCLCFAVIRAKAVSEKEVDSGNDIYGNPIKRIQYEIKQIKMFKGPDKDIEFIYTAPSSAVCGVSLDIGGKKEYLIAGKAEGHGKMHITLCDFIVPWDTLSTTQKKSLNHRYQMGCECKITRCPMIPCYISSPDECLWMDWVTEKNINGHQAKFFACIKRSDGSCAWYRGAAPPKQEFLDIEDP</sequence>
<gene>
    <name evidence="14" type="primary">TIMP2</name>
</gene>
<dbReference type="SUPFAM" id="SSF50242">
    <property type="entry name" value="TIMP-like"/>
    <property type="match status" value="1"/>
</dbReference>
<keyword evidence="9" id="KW-0481">Metalloenzyme inhibitor</keyword>
<dbReference type="GO" id="GO:0005576">
    <property type="term" value="C:extracellular region"/>
    <property type="evidence" value="ECO:0007669"/>
    <property type="project" value="UniProtKB-SubCell"/>
</dbReference>
<evidence type="ECO:0000313" key="15">
    <source>
        <dbReference type="Proteomes" id="UP000694723"/>
    </source>
</evidence>
<feature type="domain" description="NTR" evidence="13">
    <location>
        <begin position="94"/>
        <end position="225"/>
    </location>
</feature>
<dbReference type="Gene3D" id="3.90.370.10">
    <property type="entry name" value="Tissue inhibitor of metalloproteinase-1. Chain B, domain 1"/>
    <property type="match status" value="1"/>
</dbReference>
<dbReference type="AlphaFoldDB" id="A0A8D1WCM6"/>
<dbReference type="Gene3D" id="2.40.50.120">
    <property type="match status" value="1"/>
</dbReference>
<feature type="disulfide bond" evidence="11">
    <location>
        <begin position="227"/>
        <end position="274"/>
    </location>
</feature>
<keyword evidence="8 11" id="KW-1015">Disulfide bond</keyword>
<evidence type="ECO:0000256" key="3">
    <source>
        <dbReference type="ARBA" id="ARBA00011847"/>
    </source>
</evidence>
<dbReference type="SMART" id="SM00206">
    <property type="entry name" value="NTR"/>
    <property type="match status" value="1"/>
</dbReference>
<dbReference type="PANTHER" id="PTHR11844">
    <property type="entry name" value="METALLOPROTEASE INHIBITOR"/>
    <property type="match status" value="1"/>
</dbReference>
<dbReference type="CDD" id="cd03585">
    <property type="entry name" value="NTR_TIMP"/>
    <property type="match status" value="1"/>
</dbReference>
<keyword evidence="6" id="KW-0483">Metalloprotease inhibitor</keyword>
<dbReference type="PROSITE" id="PS50189">
    <property type="entry name" value="NTR"/>
    <property type="match status" value="1"/>
</dbReference>
<evidence type="ECO:0000256" key="4">
    <source>
        <dbReference type="ARBA" id="ARBA00013520"/>
    </source>
</evidence>
<keyword evidence="7" id="KW-0646">Protease inhibitor</keyword>
<evidence type="ECO:0000256" key="2">
    <source>
        <dbReference type="ARBA" id="ARBA00011027"/>
    </source>
</evidence>
<evidence type="ECO:0000259" key="13">
    <source>
        <dbReference type="PROSITE" id="PS50189"/>
    </source>
</evidence>
<evidence type="ECO:0000313" key="14">
    <source>
        <dbReference type="Ensembl" id="ENSSSCP00060036081.1"/>
    </source>
</evidence>
<dbReference type="Proteomes" id="UP000694723">
    <property type="component" value="Unplaced"/>
</dbReference>
<evidence type="ECO:0000256" key="10">
    <source>
        <dbReference type="ARBA" id="ARBA00030102"/>
    </source>
</evidence>
<evidence type="ECO:0000256" key="8">
    <source>
        <dbReference type="ARBA" id="ARBA00023157"/>
    </source>
</evidence>
<accession>A0A8D1WCM6</accession>
<feature type="region of interest" description="Disordered" evidence="12">
    <location>
        <begin position="24"/>
        <end position="55"/>
    </location>
</feature>
<dbReference type="PANTHER" id="PTHR11844:SF24">
    <property type="entry name" value="METALLOPROTEINASE INHIBITOR 2"/>
    <property type="match status" value="1"/>
</dbReference>
<reference evidence="14" key="1">
    <citation type="submission" date="2025-08" db="UniProtKB">
        <authorList>
            <consortium name="Ensembl"/>
        </authorList>
    </citation>
    <scope>IDENTIFICATION</scope>
</reference>
<evidence type="ECO:0000256" key="7">
    <source>
        <dbReference type="ARBA" id="ARBA00022690"/>
    </source>
</evidence>
<dbReference type="FunFam" id="2.40.50.120:FF:000007">
    <property type="entry name" value="Metalloproteinase inhibitor 2"/>
    <property type="match status" value="1"/>
</dbReference>
<comment type="subcellular location">
    <subcellularLocation>
        <location evidence="1">Secreted</location>
    </subcellularLocation>
</comment>
<feature type="disulfide bond" evidence="11">
    <location>
        <begin position="245"/>
        <end position="266"/>
    </location>
</feature>
<keyword evidence="5" id="KW-0964">Secreted</keyword>
<evidence type="ECO:0000256" key="9">
    <source>
        <dbReference type="ARBA" id="ARBA00023215"/>
    </source>
</evidence>
<name>A0A8D1WCM6_PIG</name>
<feature type="disulfide bond" evidence="11">
    <location>
        <begin position="112"/>
        <end position="225"/>
    </location>
</feature>
<organism evidence="14 15">
    <name type="scientific">Sus scrofa</name>
    <name type="common">Pig</name>
    <dbReference type="NCBI Taxonomy" id="9823"/>
    <lineage>
        <taxon>Eukaryota</taxon>
        <taxon>Metazoa</taxon>
        <taxon>Chordata</taxon>
        <taxon>Craniata</taxon>
        <taxon>Vertebrata</taxon>
        <taxon>Euteleostomi</taxon>
        <taxon>Mammalia</taxon>
        <taxon>Eutheria</taxon>
        <taxon>Laurasiatheria</taxon>
        <taxon>Artiodactyla</taxon>
        <taxon>Suina</taxon>
        <taxon>Suidae</taxon>
        <taxon>Sus</taxon>
    </lineage>
</organism>
<dbReference type="InterPro" id="IPR027465">
    <property type="entry name" value="TIMP_C"/>
</dbReference>
<dbReference type="Pfam" id="PF00965">
    <property type="entry name" value="TIMP"/>
    <property type="match status" value="1"/>
</dbReference>
<comment type="subunit">
    <text evidence="3">Interacts (via the C-terminal) with MMP2 (via the C-terminal PEX domain); the interaction inhibits the MMP2 activity.</text>
</comment>
<evidence type="ECO:0000256" key="11">
    <source>
        <dbReference type="PIRSR" id="PIRSR601820-3"/>
    </source>
</evidence>
<dbReference type="FunFam" id="3.90.370.10:FF:000001">
    <property type="entry name" value="Metalloproteinase inhibitor 3"/>
    <property type="match status" value="1"/>
</dbReference>
<dbReference type="GO" id="GO:0008191">
    <property type="term" value="F:metalloendopeptidase inhibitor activity"/>
    <property type="evidence" value="ECO:0007669"/>
    <property type="project" value="InterPro"/>
</dbReference>
<evidence type="ECO:0000256" key="5">
    <source>
        <dbReference type="ARBA" id="ARBA00022525"/>
    </source>
</evidence>
<proteinExistence type="inferred from homology"/>
<evidence type="ECO:0000256" key="12">
    <source>
        <dbReference type="SAM" id="MobiDB-lite"/>
    </source>
</evidence>
<comment type="similarity">
    <text evidence="2">Belongs to the protease inhibitor I35 (TIMP) family.</text>
</comment>